<dbReference type="Proteomes" id="UP000299102">
    <property type="component" value="Unassembled WGS sequence"/>
</dbReference>
<protein>
    <submittedName>
        <fullName evidence="3">Mitosis initiation protein fs(1)Ya</fullName>
    </submittedName>
</protein>
<dbReference type="OrthoDB" id="8122210at2759"/>
<feature type="region of interest" description="Disordered" evidence="1">
    <location>
        <begin position="662"/>
        <end position="684"/>
    </location>
</feature>
<feature type="compositionally biased region" description="Polar residues" evidence="1">
    <location>
        <begin position="766"/>
        <end position="776"/>
    </location>
</feature>
<evidence type="ECO:0000256" key="1">
    <source>
        <dbReference type="SAM" id="MobiDB-lite"/>
    </source>
</evidence>
<comment type="caution">
    <text evidence="3">The sequence shown here is derived from an EMBL/GenBank/DDBJ whole genome shotgun (WGS) entry which is preliminary data.</text>
</comment>
<organism evidence="3 4">
    <name type="scientific">Eumeta variegata</name>
    <name type="common">Bagworm moth</name>
    <name type="synonym">Eumeta japonica</name>
    <dbReference type="NCBI Taxonomy" id="151549"/>
    <lineage>
        <taxon>Eukaryota</taxon>
        <taxon>Metazoa</taxon>
        <taxon>Ecdysozoa</taxon>
        <taxon>Arthropoda</taxon>
        <taxon>Hexapoda</taxon>
        <taxon>Insecta</taxon>
        <taxon>Pterygota</taxon>
        <taxon>Neoptera</taxon>
        <taxon>Endopterygota</taxon>
        <taxon>Lepidoptera</taxon>
        <taxon>Glossata</taxon>
        <taxon>Ditrysia</taxon>
        <taxon>Tineoidea</taxon>
        <taxon>Psychidae</taxon>
        <taxon>Oiketicinae</taxon>
        <taxon>Eumeta</taxon>
    </lineage>
</organism>
<dbReference type="PROSITE" id="PS00028">
    <property type="entry name" value="ZINC_FINGER_C2H2_1"/>
    <property type="match status" value="1"/>
</dbReference>
<feature type="compositionally biased region" description="Polar residues" evidence="1">
    <location>
        <begin position="319"/>
        <end position="328"/>
    </location>
</feature>
<evidence type="ECO:0000313" key="4">
    <source>
        <dbReference type="Proteomes" id="UP000299102"/>
    </source>
</evidence>
<sequence>MLNPLVSKASCIECPLTFCCANCRRKHEREVHGLEFECPLCRHRKFLCEPSMISNSKFLAHVVKKHLPLHCEKCDRYFTKMEDFVNIDKCVTVSELVTNGERVKGEANGDEVNEKFELLYVNSKGTNEDNQNEGENFEAIVSVDKSNRTAVITPIMRQKYLVDYDTSGSSEAEDITSPKSAKIEGTPYPKVASKTPRSKRTATPHVRKFLLRQRVVEEEDERVDHNHNAMDGSPKSNEVIKNNEGVFIDTPSRENDDQQLLKQSNEVTTPTSHLVSDLCAKIGSTVTTTSTPTHPVTGTWAIFPEQGADSPLSEIEGTTGESPAQSVDNEPLKSDYSDSALPKLKSIIVTNSKLRLESQDSSEKQPTFQQSGSSDTSANKTKRVKFAEDTVFEQDRGPNRIFRKPKRVLTPGPQKPRFCFNPRFQALINRFENQGKTMARTPNVVRFSSPNDGTPAVGDNAVCPVRAIDFKDDSAVAEHEKSSAIDKDSTGNELFKSCVDSPKENEKVDENNALSKVISALANNIAGSLETCLVSALRSAEDHTEIQFKFVITERKVSVKRITDHGLGADVKTTEVDRATESNKENIWSAVARAVKKVFWGDENESKGLGLNYIEGFLCILKCLHLMFYGNRSFTVTPLPSTVRVDGRRYELWCSPPPAGVPQRVAASPAGRGRGPPSTPGRAQLRGEFSILNSAAVRLRRRFGMAQNTAADDLLNLYESESSSKRKYSEMLESQMSPVNRKRHRFEGRIRGRPPLPRTGRPVSKLKTSFSGDSNSFLKEWSKKEDTVNQSF</sequence>
<dbReference type="AlphaFoldDB" id="A0A4C1W863"/>
<accession>A0A4C1W863</accession>
<evidence type="ECO:0000259" key="2">
    <source>
        <dbReference type="PROSITE" id="PS00028"/>
    </source>
</evidence>
<gene>
    <name evidence="3" type="primary">fs(1)Ya</name>
    <name evidence="3" type="ORF">EVAR_39712_1</name>
</gene>
<dbReference type="STRING" id="151549.A0A4C1W863"/>
<proteinExistence type="predicted"/>
<dbReference type="EMBL" id="BGZK01000481">
    <property type="protein sequence ID" value="GBP46335.1"/>
    <property type="molecule type" value="Genomic_DNA"/>
</dbReference>
<feature type="region of interest" description="Disordered" evidence="1">
    <location>
        <begin position="169"/>
        <end position="202"/>
    </location>
</feature>
<keyword evidence="4" id="KW-1185">Reference proteome</keyword>
<feature type="region of interest" description="Disordered" evidence="1">
    <location>
        <begin position="355"/>
        <end position="382"/>
    </location>
</feature>
<evidence type="ECO:0000313" key="3">
    <source>
        <dbReference type="EMBL" id="GBP46335.1"/>
    </source>
</evidence>
<feature type="domain" description="C2H2-type" evidence="2">
    <location>
        <begin position="11"/>
        <end position="32"/>
    </location>
</feature>
<dbReference type="InterPro" id="IPR013087">
    <property type="entry name" value="Znf_C2H2_type"/>
</dbReference>
<feature type="region of interest" description="Disordered" evidence="1">
    <location>
        <begin position="303"/>
        <end position="337"/>
    </location>
</feature>
<feature type="compositionally biased region" description="Polar residues" evidence="1">
    <location>
        <begin position="364"/>
        <end position="379"/>
    </location>
</feature>
<feature type="region of interest" description="Disordered" evidence="1">
    <location>
        <begin position="749"/>
        <end position="776"/>
    </location>
</feature>
<reference evidence="3 4" key="1">
    <citation type="journal article" date="2019" name="Commun. Biol.">
        <title>The bagworm genome reveals a unique fibroin gene that provides high tensile strength.</title>
        <authorList>
            <person name="Kono N."/>
            <person name="Nakamura H."/>
            <person name="Ohtoshi R."/>
            <person name="Tomita M."/>
            <person name="Numata K."/>
            <person name="Arakawa K."/>
        </authorList>
    </citation>
    <scope>NUCLEOTIDE SEQUENCE [LARGE SCALE GENOMIC DNA]</scope>
</reference>
<name>A0A4C1W863_EUMVA</name>
<feature type="region of interest" description="Disordered" evidence="1">
    <location>
        <begin position="219"/>
        <end position="239"/>
    </location>
</feature>